<comment type="caution">
    <text evidence="5">The sequence shown here is derived from an EMBL/GenBank/DDBJ whole genome shotgun (WGS) entry which is preliminary data.</text>
</comment>
<protein>
    <recommendedName>
        <fullName evidence="4">HTH tetR-type domain-containing protein</fullName>
    </recommendedName>
</protein>
<dbReference type="InterPro" id="IPR001647">
    <property type="entry name" value="HTH_TetR"/>
</dbReference>
<dbReference type="GO" id="GO:0000976">
    <property type="term" value="F:transcription cis-regulatory region binding"/>
    <property type="evidence" value="ECO:0007669"/>
    <property type="project" value="TreeGrafter"/>
</dbReference>
<dbReference type="EMBL" id="BOPG01000089">
    <property type="protein sequence ID" value="GIJ63194.1"/>
    <property type="molecule type" value="Genomic_DNA"/>
</dbReference>
<dbReference type="Pfam" id="PF00440">
    <property type="entry name" value="TetR_N"/>
    <property type="match status" value="1"/>
</dbReference>
<accession>A0A8J3ZFW3</accession>
<dbReference type="PROSITE" id="PS50977">
    <property type="entry name" value="HTH_TETR_2"/>
    <property type="match status" value="1"/>
</dbReference>
<dbReference type="PANTHER" id="PTHR30055">
    <property type="entry name" value="HTH-TYPE TRANSCRIPTIONAL REGULATOR RUTR"/>
    <property type="match status" value="1"/>
</dbReference>
<keyword evidence="1 2" id="KW-0238">DNA-binding</keyword>
<gene>
    <name evidence="5" type="ORF">Vau01_107100</name>
</gene>
<dbReference type="PANTHER" id="PTHR30055:SF226">
    <property type="entry name" value="HTH-TYPE TRANSCRIPTIONAL REGULATOR PKSA"/>
    <property type="match status" value="1"/>
</dbReference>
<proteinExistence type="predicted"/>
<dbReference type="Gene3D" id="1.10.357.10">
    <property type="entry name" value="Tetracycline Repressor, domain 2"/>
    <property type="match status" value="1"/>
</dbReference>
<evidence type="ECO:0000256" key="1">
    <source>
        <dbReference type="ARBA" id="ARBA00023125"/>
    </source>
</evidence>
<evidence type="ECO:0000313" key="5">
    <source>
        <dbReference type="EMBL" id="GIJ63194.1"/>
    </source>
</evidence>
<sequence>MAYLSAEERRQSIIDAAIEVIATEGLQKATTRRIAQQADAPLGALHYCFRSKEELIHLVAEQGAARLRTAFDGVDPALGVEATIRDSVAALWRWARKHPGLQLALMELGMWRIREGGPPEEVYSMWDNFGGNLVREHLQRAVNLEPVDLAISVEEIVRFINHRFDGLAFEWAASRDEAACERQTHLLADAMVLLALGGGAQSGATGGATGGATTSKPAAAARKPRRSQAR</sequence>
<feature type="domain" description="HTH tetR-type" evidence="4">
    <location>
        <begin position="7"/>
        <end position="67"/>
    </location>
</feature>
<evidence type="ECO:0000256" key="2">
    <source>
        <dbReference type="PROSITE-ProRule" id="PRU00335"/>
    </source>
</evidence>
<dbReference type="PRINTS" id="PR00455">
    <property type="entry name" value="HTHTETR"/>
</dbReference>
<dbReference type="AlphaFoldDB" id="A0A8J3ZFW3"/>
<reference evidence="5" key="1">
    <citation type="submission" date="2021-01" db="EMBL/GenBank/DDBJ databases">
        <title>Whole genome shotgun sequence of Virgisporangium aurantiacum NBRC 16421.</title>
        <authorList>
            <person name="Komaki H."/>
            <person name="Tamura T."/>
        </authorList>
    </citation>
    <scope>NUCLEOTIDE SEQUENCE</scope>
    <source>
        <strain evidence="5">NBRC 16421</strain>
    </source>
</reference>
<dbReference type="RefSeq" id="WP_204009266.1">
    <property type="nucleotide sequence ID" value="NZ_BOPG01000089.1"/>
</dbReference>
<name>A0A8J3ZFW3_9ACTN</name>
<dbReference type="InterPro" id="IPR009057">
    <property type="entry name" value="Homeodomain-like_sf"/>
</dbReference>
<feature type="compositionally biased region" description="Low complexity" evidence="3">
    <location>
        <begin position="211"/>
        <end position="221"/>
    </location>
</feature>
<dbReference type="GO" id="GO:0003700">
    <property type="term" value="F:DNA-binding transcription factor activity"/>
    <property type="evidence" value="ECO:0007669"/>
    <property type="project" value="TreeGrafter"/>
</dbReference>
<evidence type="ECO:0000259" key="4">
    <source>
        <dbReference type="PROSITE" id="PS50977"/>
    </source>
</evidence>
<organism evidence="5 6">
    <name type="scientific">Virgisporangium aurantiacum</name>
    <dbReference type="NCBI Taxonomy" id="175570"/>
    <lineage>
        <taxon>Bacteria</taxon>
        <taxon>Bacillati</taxon>
        <taxon>Actinomycetota</taxon>
        <taxon>Actinomycetes</taxon>
        <taxon>Micromonosporales</taxon>
        <taxon>Micromonosporaceae</taxon>
        <taxon>Virgisporangium</taxon>
    </lineage>
</organism>
<evidence type="ECO:0000256" key="3">
    <source>
        <dbReference type="SAM" id="MobiDB-lite"/>
    </source>
</evidence>
<dbReference type="Proteomes" id="UP000612585">
    <property type="component" value="Unassembled WGS sequence"/>
</dbReference>
<feature type="DNA-binding region" description="H-T-H motif" evidence="2">
    <location>
        <begin position="30"/>
        <end position="49"/>
    </location>
</feature>
<keyword evidence="6" id="KW-1185">Reference proteome</keyword>
<dbReference type="InterPro" id="IPR050109">
    <property type="entry name" value="HTH-type_TetR-like_transc_reg"/>
</dbReference>
<feature type="region of interest" description="Disordered" evidence="3">
    <location>
        <begin position="202"/>
        <end position="230"/>
    </location>
</feature>
<dbReference type="SUPFAM" id="SSF46689">
    <property type="entry name" value="Homeodomain-like"/>
    <property type="match status" value="1"/>
</dbReference>
<evidence type="ECO:0000313" key="6">
    <source>
        <dbReference type="Proteomes" id="UP000612585"/>
    </source>
</evidence>